<dbReference type="CDD" id="cd03394">
    <property type="entry name" value="PAP2_like_5"/>
    <property type="match status" value="1"/>
</dbReference>
<comment type="caution">
    <text evidence="3">The sequence shown here is derived from an EMBL/GenBank/DDBJ whole genome shotgun (WGS) entry which is preliminary data.</text>
</comment>
<protein>
    <submittedName>
        <fullName evidence="3">Phosphatase PAP2 family protein</fullName>
    </submittedName>
</protein>
<feature type="domain" description="Phosphatidic acid phosphatase type 2/haloperoxidase" evidence="2">
    <location>
        <begin position="133"/>
        <end position="242"/>
    </location>
</feature>
<organism evidence="3 4">
    <name type="scientific">Oryzomonas rubra</name>
    <dbReference type="NCBI Taxonomy" id="2509454"/>
    <lineage>
        <taxon>Bacteria</taxon>
        <taxon>Pseudomonadati</taxon>
        <taxon>Thermodesulfobacteriota</taxon>
        <taxon>Desulfuromonadia</taxon>
        <taxon>Geobacterales</taxon>
        <taxon>Geobacteraceae</taxon>
        <taxon>Oryzomonas</taxon>
    </lineage>
</organism>
<dbReference type="EMBL" id="SRSD01000013">
    <property type="protein sequence ID" value="KAA0888008.1"/>
    <property type="molecule type" value="Genomic_DNA"/>
</dbReference>
<gene>
    <name evidence="3" type="ORF">ET418_17485</name>
</gene>
<reference evidence="3 4" key="1">
    <citation type="submission" date="2019-04" db="EMBL/GenBank/DDBJ databases">
        <title>Geobacter ruber sp. nov., ferric-reducing bacteria isolated from paddy soil.</title>
        <authorList>
            <person name="Xu Z."/>
            <person name="Masuda Y."/>
            <person name="Itoh H."/>
            <person name="Senoo K."/>
        </authorList>
    </citation>
    <scope>NUCLEOTIDE SEQUENCE [LARGE SCALE GENOMIC DNA]</scope>
    <source>
        <strain evidence="3 4">Red88</strain>
    </source>
</reference>
<proteinExistence type="predicted"/>
<sequence length="270" mass="28667">MRKSIVGLITFLLLIPALGHASEIGDITIGNEIGSGVSRLGHETVELVRTPFQVDNGNILVTIGVAGAVGLTYVFDKDIHDKLQTRRGKSLDKAADAGSLAGDPFIHLGFAALVYGGAIAADSPKWKEVGEMLGESLILTDASTFLLKEATGRGRPDTTTSKGDFKPLRFKNNYDSFPSMHTASSFALASVMASTSESLTLKTAYYTAATFVGFSRLYQNKHWASDVIMGAALGELCGRVVTHYHAAGQKVAIVPQAFENGAGLAMVGKW</sequence>
<dbReference type="AlphaFoldDB" id="A0A5A9X6D0"/>
<feature type="signal peptide" evidence="1">
    <location>
        <begin position="1"/>
        <end position="21"/>
    </location>
</feature>
<dbReference type="InterPro" id="IPR036938">
    <property type="entry name" value="PAP2/HPO_sf"/>
</dbReference>
<dbReference type="SUPFAM" id="SSF48317">
    <property type="entry name" value="Acid phosphatase/Vanadium-dependent haloperoxidase"/>
    <property type="match status" value="1"/>
</dbReference>
<evidence type="ECO:0000256" key="1">
    <source>
        <dbReference type="SAM" id="SignalP"/>
    </source>
</evidence>
<dbReference type="PANTHER" id="PTHR14969">
    <property type="entry name" value="SPHINGOSINE-1-PHOSPHATE PHOSPHOHYDROLASE"/>
    <property type="match status" value="1"/>
</dbReference>
<keyword evidence="4" id="KW-1185">Reference proteome</keyword>
<accession>A0A5A9X6D0</accession>
<feature type="chain" id="PRO_5022759442" evidence="1">
    <location>
        <begin position="22"/>
        <end position="270"/>
    </location>
</feature>
<name>A0A5A9X6D0_9BACT</name>
<dbReference type="InterPro" id="IPR000326">
    <property type="entry name" value="PAP2/HPO"/>
</dbReference>
<dbReference type="PANTHER" id="PTHR14969:SF13">
    <property type="entry name" value="AT30094P"/>
    <property type="match status" value="1"/>
</dbReference>
<dbReference type="RefSeq" id="WP_149309849.1">
    <property type="nucleotide sequence ID" value="NZ_SRSD01000013.1"/>
</dbReference>
<evidence type="ECO:0000313" key="3">
    <source>
        <dbReference type="EMBL" id="KAA0888008.1"/>
    </source>
</evidence>
<evidence type="ECO:0000259" key="2">
    <source>
        <dbReference type="SMART" id="SM00014"/>
    </source>
</evidence>
<dbReference type="Gene3D" id="1.20.144.10">
    <property type="entry name" value="Phosphatidic acid phosphatase type 2/haloperoxidase"/>
    <property type="match status" value="1"/>
</dbReference>
<dbReference type="OrthoDB" id="9773582at2"/>
<evidence type="ECO:0000313" key="4">
    <source>
        <dbReference type="Proteomes" id="UP000324298"/>
    </source>
</evidence>
<dbReference type="Proteomes" id="UP000324298">
    <property type="component" value="Unassembled WGS sequence"/>
</dbReference>
<dbReference type="SMART" id="SM00014">
    <property type="entry name" value="acidPPc"/>
    <property type="match status" value="1"/>
</dbReference>
<keyword evidence="1" id="KW-0732">Signal</keyword>
<dbReference type="Pfam" id="PF01569">
    <property type="entry name" value="PAP2"/>
    <property type="match status" value="1"/>
</dbReference>